<accession>A0A1D1Y0C7</accession>
<reference evidence="2" key="1">
    <citation type="submission" date="2015-07" db="EMBL/GenBank/DDBJ databases">
        <title>Transcriptome Assembly of Anthurium amnicola.</title>
        <authorList>
            <person name="Suzuki J."/>
        </authorList>
    </citation>
    <scope>NUCLEOTIDE SEQUENCE</scope>
</reference>
<dbReference type="PANTHER" id="PTHR24414:SF23">
    <property type="entry name" value="F-BOX_KELCH-REPEAT PROTEIN SKIP6"/>
    <property type="match status" value="1"/>
</dbReference>
<gene>
    <name evidence="2" type="primary">SKIP6_0</name>
    <name evidence="2" type="ORF">g.78272</name>
</gene>
<dbReference type="InterPro" id="IPR050354">
    <property type="entry name" value="F-box/kelch-repeat_ARATH"/>
</dbReference>
<evidence type="ECO:0000313" key="2">
    <source>
        <dbReference type="EMBL" id="JAT48109.1"/>
    </source>
</evidence>
<proteinExistence type="predicted"/>
<evidence type="ECO:0000259" key="1">
    <source>
        <dbReference type="Pfam" id="PF25210"/>
    </source>
</evidence>
<name>A0A1D1Y0C7_9ARAE</name>
<protein>
    <submittedName>
        <fullName evidence="2">F-box/kelch-repeat protein SKIP6</fullName>
    </submittedName>
</protein>
<dbReference type="PANTHER" id="PTHR24414">
    <property type="entry name" value="F-BOX/KELCH-REPEAT PROTEIN SKIP4"/>
    <property type="match status" value="1"/>
</dbReference>
<feature type="domain" description="FKB95-like N-terminal Kelch" evidence="1">
    <location>
        <begin position="1"/>
        <end position="194"/>
    </location>
</feature>
<dbReference type="AlphaFoldDB" id="A0A1D1Y0C7"/>
<dbReference type="Pfam" id="PF25210">
    <property type="entry name" value="Kelch_FKB95"/>
    <property type="match status" value="1"/>
</dbReference>
<dbReference type="Gene3D" id="2.120.10.80">
    <property type="entry name" value="Kelch-type beta propeller"/>
    <property type="match status" value="1"/>
</dbReference>
<dbReference type="EMBL" id="GDJX01019827">
    <property type="protein sequence ID" value="JAT48109.1"/>
    <property type="molecule type" value="Transcribed_RNA"/>
</dbReference>
<dbReference type="SUPFAM" id="SSF117281">
    <property type="entry name" value="Kelch motif"/>
    <property type="match status" value="1"/>
</dbReference>
<dbReference type="InterPro" id="IPR015915">
    <property type="entry name" value="Kelch-typ_b-propeller"/>
</dbReference>
<dbReference type="InterPro" id="IPR057499">
    <property type="entry name" value="Kelch_FKB95"/>
</dbReference>
<sequence>MGAAREFAAAGAVGGRIYVIGGCLPSSEPWAEALGPEEADAWVPVASPFGIREKWMHGNVVLDGKLLAVADHGGLLFDPADGSWGPVSTILDMGWKGRAAVVDGIIYSYDFLGKIKGFDPAADKWTEVEGVNEELPKFLSGATLADLSGRLCVLWEGKRVNGRSKEMEIMCAAIEVNKEEGGRLRGKIVWTEVIVLAVPKGSTVSHCLAVEI</sequence>
<organism evidence="2">
    <name type="scientific">Anthurium amnicola</name>
    <dbReference type="NCBI Taxonomy" id="1678845"/>
    <lineage>
        <taxon>Eukaryota</taxon>
        <taxon>Viridiplantae</taxon>
        <taxon>Streptophyta</taxon>
        <taxon>Embryophyta</taxon>
        <taxon>Tracheophyta</taxon>
        <taxon>Spermatophyta</taxon>
        <taxon>Magnoliopsida</taxon>
        <taxon>Liliopsida</taxon>
        <taxon>Araceae</taxon>
        <taxon>Pothoideae</taxon>
        <taxon>Potheae</taxon>
        <taxon>Anthurium</taxon>
    </lineage>
</organism>